<evidence type="ECO:0000259" key="5">
    <source>
        <dbReference type="SMART" id="SM00400"/>
    </source>
</evidence>
<dbReference type="InterPro" id="IPR050219">
    <property type="entry name" value="DnaG_primase"/>
</dbReference>
<keyword evidence="3" id="KW-0862">Zinc</keyword>
<dbReference type="GO" id="GO:0006269">
    <property type="term" value="P:DNA replication, synthesis of primer"/>
    <property type="evidence" value="ECO:0007669"/>
    <property type="project" value="TreeGrafter"/>
</dbReference>
<dbReference type="SMART" id="SM00400">
    <property type="entry name" value="ZnF_CHCC"/>
    <property type="match status" value="1"/>
</dbReference>
<dbReference type="Proteomes" id="UP000261208">
    <property type="component" value="Unassembled WGS sequence"/>
</dbReference>
<proteinExistence type="predicted"/>
<evidence type="ECO:0000256" key="3">
    <source>
        <dbReference type="ARBA" id="ARBA00022833"/>
    </source>
</evidence>
<feature type="region of interest" description="Disordered" evidence="4">
    <location>
        <begin position="208"/>
        <end position="227"/>
    </location>
</feature>
<feature type="domain" description="Zinc finger CHC2-type" evidence="5">
    <location>
        <begin position="42"/>
        <end position="92"/>
    </location>
</feature>
<dbReference type="GO" id="GO:0003899">
    <property type="term" value="F:DNA-directed RNA polymerase activity"/>
    <property type="evidence" value="ECO:0007669"/>
    <property type="project" value="InterPro"/>
</dbReference>
<keyword evidence="2" id="KW-0863">Zinc-finger</keyword>
<dbReference type="Gene3D" id="3.90.580.10">
    <property type="entry name" value="Zinc finger, CHC2-type domain"/>
    <property type="match status" value="1"/>
</dbReference>
<protein>
    <submittedName>
        <fullName evidence="6">DNA primase</fullName>
    </submittedName>
</protein>
<feature type="region of interest" description="Disordered" evidence="4">
    <location>
        <begin position="99"/>
        <end position="122"/>
    </location>
</feature>
<dbReference type="PANTHER" id="PTHR30313">
    <property type="entry name" value="DNA PRIMASE"/>
    <property type="match status" value="1"/>
</dbReference>
<dbReference type="GO" id="GO:0003677">
    <property type="term" value="F:DNA binding"/>
    <property type="evidence" value="ECO:0007669"/>
    <property type="project" value="InterPro"/>
</dbReference>
<dbReference type="PANTHER" id="PTHR30313:SF2">
    <property type="entry name" value="DNA PRIMASE"/>
    <property type="match status" value="1"/>
</dbReference>
<evidence type="ECO:0000313" key="6">
    <source>
        <dbReference type="EMBL" id="RGK47042.1"/>
    </source>
</evidence>
<dbReference type="InterPro" id="IPR002694">
    <property type="entry name" value="Znf_CHC2"/>
</dbReference>
<comment type="caution">
    <text evidence="6">The sequence shown here is derived from an EMBL/GenBank/DDBJ whole genome shotgun (WGS) entry which is preliminary data.</text>
</comment>
<name>A0A3E4MCF7_9FIRM</name>
<accession>A0A3E4MCF7</accession>
<dbReference type="GO" id="GO:0005737">
    <property type="term" value="C:cytoplasm"/>
    <property type="evidence" value="ECO:0007669"/>
    <property type="project" value="TreeGrafter"/>
</dbReference>
<reference evidence="6 7" key="1">
    <citation type="submission" date="2018-08" db="EMBL/GenBank/DDBJ databases">
        <title>A genome reference for cultivated species of the human gut microbiota.</title>
        <authorList>
            <person name="Zou Y."/>
            <person name="Xue W."/>
            <person name="Luo G."/>
        </authorList>
    </citation>
    <scope>NUCLEOTIDE SEQUENCE [LARGE SCALE GENOMIC DNA]</scope>
    <source>
        <strain evidence="6 7">TF11-11</strain>
    </source>
</reference>
<keyword evidence="1" id="KW-0479">Metal-binding</keyword>
<evidence type="ECO:0000256" key="1">
    <source>
        <dbReference type="ARBA" id="ARBA00022723"/>
    </source>
</evidence>
<dbReference type="AlphaFoldDB" id="A0A3E4MCF7"/>
<evidence type="ECO:0000256" key="2">
    <source>
        <dbReference type="ARBA" id="ARBA00022771"/>
    </source>
</evidence>
<dbReference type="InterPro" id="IPR036977">
    <property type="entry name" value="DNA_primase_Znf_CHC2"/>
</dbReference>
<evidence type="ECO:0000256" key="4">
    <source>
        <dbReference type="SAM" id="MobiDB-lite"/>
    </source>
</evidence>
<evidence type="ECO:0000313" key="7">
    <source>
        <dbReference type="Proteomes" id="UP000261208"/>
    </source>
</evidence>
<dbReference type="Pfam" id="PF01807">
    <property type="entry name" value="Zn_ribbon_DnaG"/>
    <property type="match status" value="1"/>
</dbReference>
<organism evidence="6 7">
    <name type="scientific">Dorea formicigenerans</name>
    <dbReference type="NCBI Taxonomy" id="39486"/>
    <lineage>
        <taxon>Bacteria</taxon>
        <taxon>Bacillati</taxon>
        <taxon>Bacillota</taxon>
        <taxon>Clostridia</taxon>
        <taxon>Lachnospirales</taxon>
        <taxon>Lachnospiraceae</taxon>
        <taxon>Dorea</taxon>
    </lineage>
</organism>
<dbReference type="SUPFAM" id="SSF57783">
    <property type="entry name" value="Zinc beta-ribbon"/>
    <property type="match status" value="1"/>
</dbReference>
<sequence length="227" mass="26512">MAGAFLIFRRICLLNVFEAVKQSVTTRQAAEHYGIRVGRNGMCVCPFHDDKNPSMKVDRRFHCFGCQADGDVIDFVSRLENVSPKEAALMLAQDFSIPYEDKEPPSRSRRPQPRQESPEQQFKRMERHCFRVLSDYHNLLRRWKRDYASKTPDEEWHPLFVEALQKQAHVKYLLDVLLFSDIEERAALIASYGKEVRNLERRMADLAARTAAGRDRHHRSRTPAPER</sequence>
<dbReference type="GO" id="GO:0008270">
    <property type="term" value="F:zinc ion binding"/>
    <property type="evidence" value="ECO:0007669"/>
    <property type="project" value="UniProtKB-KW"/>
</dbReference>
<gene>
    <name evidence="6" type="ORF">DXD10_10145</name>
</gene>
<dbReference type="EMBL" id="QSQQ01000012">
    <property type="protein sequence ID" value="RGK47042.1"/>
    <property type="molecule type" value="Genomic_DNA"/>
</dbReference>